<dbReference type="PANTHER" id="PTHR43140">
    <property type="entry name" value="TYPE-1 RESTRICTION ENZYME ECOKI SPECIFICITY PROTEIN"/>
    <property type="match status" value="1"/>
</dbReference>
<evidence type="ECO:0000256" key="2">
    <source>
        <dbReference type="ARBA" id="ARBA00022747"/>
    </source>
</evidence>
<dbReference type="PATRIC" id="fig|365046.3.peg.2192"/>
<dbReference type="Gene3D" id="3.90.220.20">
    <property type="entry name" value="DNA methylase specificity domains"/>
    <property type="match status" value="2"/>
</dbReference>
<dbReference type="GO" id="GO:0009307">
    <property type="term" value="P:DNA restriction-modification system"/>
    <property type="evidence" value="ECO:0007669"/>
    <property type="project" value="UniProtKB-KW"/>
</dbReference>
<proteinExistence type="inferred from homology"/>
<sequence length="330" mass="36542">MYWTKIAPGVNGRFAYYSALKIPFDYYSTSTALPSMTKALLNAHITPVPPFPEQEGIASFLDRETAKIDVLVDEQEKLIALLKEKRQAVISHAVTKGLDPTASMKDSGLLWLGEVPVHWKINRLKFVASVQTGIAKGKDNVGKDTVLVPYLRVANVQAGRLALDDVATIELPRADLQRYLLREGDVLMNEGGDFDKLGRGHIWRGEIENCVHQNHVFAVRPKEVSSEWLSAVTGSDYAQFYFMTRSKQSTNLASISSTNLMELPVVLPPVNEQALILKFIEDQNCRLDVLSNNAIAAIYLLQERRAALISAAVTGQIDVRQAVPAELEPA</sequence>
<evidence type="ECO:0000256" key="1">
    <source>
        <dbReference type="ARBA" id="ARBA00010923"/>
    </source>
</evidence>
<evidence type="ECO:0000259" key="4">
    <source>
        <dbReference type="Pfam" id="PF01420"/>
    </source>
</evidence>
<dbReference type="InterPro" id="IPR044946">
    <property type="entry name" value="Restrct_endonuc_typeI_TRD_sf"/>
</dbReference>
<feature type="domain" description="Type I restriction modification DNA specificity" evidence="4">
    <location>
        <begin position="116"/>
        <end position="282"/>
    </location>
</feature>
<accession>F5XZ66</accession>
<dbReference type="InterPro" id="IPR000055">
    <property type="entry name" value="Restrct_endonuc_typeI_TRD"/>
</dbReference>
<dbReference type="EMBL" id="CP000245">
    <property type="protein sequence ID" value="AEG93236.1"/>
    <property type="molecule type" value="Genomic_DNA"/>
</dbReference>
<keyword evidence="3" id="KW-0238">DNA-binding</keyword>
<dbReference type="HOGENOM" id="CLU_021095_1_0_4"/>
<dbReference type="STRING" id="365046.Rta_21400"/>
<dbReference type="REBASE" id="36498">
    <property type="entry name" value="S.Rta310ORF21410P"/>
</dbReference>
<dbReference type="PANTHER" id="PTHR43140:SF1">
    <property type="entry name" value="TYPE I RESTRICTION ENZYME ECOKI SPECIFICITY SUBUNIT"/>
    <property type="match status" value="1"/>
</dbReference>
<organism evidence="5 6">
    <name type="scientific">Ramlibacter tataouinensis (strain ATCC BAA-407 / DSM 14655 / LMG 21543 / TTB310)</name>
    <dbReference type="NCBI Taxonomy" id="365046"/>
    <lineage>
        <taxon>Bacteria</taxon>
        <taxon>Pseudomonadati</taxon>
        <taxon>Pseudomonadota</taxon>
        <taxon>Betaproteobacteria</taxon>
        <taxon>Burkholderiales</taxon>
        <taxon>Comamonadaceae</taxon>
        <taxon>Ramlibacter</taxon>
    </lineage>
</organism>
<dbReference type="SUPFAM" id="SSF116734">
    <property type="entry name" value="DNA methylase specificity domain"/>
    <property type="match status" value="2"/>
</dbReference>
<dbReference type="AlphaFoldDB" id="F5XZ66"/>
<reference evidence="6" key="1">
    <citation type="submission" date="2006-01" db="EMBL/GenBank/DDBJ databases">
        <title>Genome of the cyst-dividing bacterium Ramlibacter tataouinensis.</title>
        <authorList>
            <person name="Barakat M."/>
            <person name="Ortet P."/>
            <person name="De Luca G."/>
            <person name="Jourlin-Castelli C."/>
            <person name="Ansaldi M."/>
            <person name="Py B."/>
            <person name="Fichant G."/>
            <person name="Coutinho P."/>
            <person name="Voulhoux R."/>
            <person name="Bastien O."/>
            <person name="Roy S."/>
            <person name="Marechal E."/>
            <person name="Henrissat B."/>
            <person name="Quentin Y."/>
            <person name="Noirot P."/>
            <person name="Filloux A."/>
            <person name="Mejean V."/>
            <person name="DuBow M."/>
            <person name="Barras F."/>
            <person name="Heulin T."/>
        </authorList>
    </citation>
    <scope>NUCLEOTIDE SEQUENCE [LARGE SCALE GENOMIC DNA]</scope>
    <source>
        <strain evidence="6">ATCC BAA-407 / DSM 14655 / LMG 21543 / TTB310</strain>
    </source>
</reference>
<dbReference type="InterPro" id="IPR051212">
    <property type="entry name" value="Type-I_RE_S_subunit"/>
</dbReference>
<dbReference type="KEGG" id="rta:Rta_21400"/>
<dbReference type="Proteomes" id="UP000008385">
    <property type="component" value="Chromosome"/>
</dbReference>
<protein>
    <submittedName>
        <fullName evidence="5">Type I restriction enzyme EcoKI specificity protein-like protein</fullName>
    </submittedName>
</protein>
<evidence type="ECO:0000313" key="6">
    <source>
        <dbReference type="Proteomes" id="UP000008385"/>
    </source>
</evidence>
<comment type="similarity">
    <text evidence="1">Belongs to the type-I restriction system S methylase family.</text>
</comment>
<dbReference type="eggNOG" id="COG0732">
    <property type="taxonomic scope" value="Bacteria"/>
</dbReference>
<dbReference type="GO" id="GO:0003677">
    <property type="term" value="F:DNA binding"/>
    <property type="evidence" value="ECO:0007669"/>
    <property type="project" value="UniProtKB-KW"/>
</dbReference>
<keyword evidence="2" id="KW-0680">Restriction system</keyword>
<keyword evidence="6" id="KW-1185">Reference proteome</keyword>
<reference evidence="5 6" key="2">
    <citation type="journal article" date="2011" name="PLoS ONE">
        <title>The Cyst-Dividing Bacterium Ramlibacter tataouinensis TTB310 Genome Reveals a Well-Stocked Toolbox for Adaptation to a Desert Environment.</title>
        <authorList>
            <person name="De Luca G."/>
            <person name="Barakat M."/>
            <person name="Ortet P."/>
            <person name="Fochesato S."/>
            <person name="Jourlin-Castelli C."/>
            <person name="Ansaldi M."/>
            <person name="Py B."/>
            <person name="Fichant G."/>
            <person name="Coutinho P.M."/>
            <person name="Voulhoux R."/>
            <person name="Bastien O."/>
            <person name="Marechal E."/>
            <person name="Henrissat B."/>
            <person name="Quentin Y."/>
            <person name="Noirot P."/>
            <person name="Filloux A."/>
            <person name="Mejean V."/>
            <person name="Dubow M.S."/>
            <person name="Barras F."/>
            <person name="Barbe V."/>
            <person name="Weissenbach J."/>
            <person name="Mihalcescu I."/>
            <person name="Vermeglio A."/>
            <person name="Achouak W."/>
            <person name="Heulin T."/>
        </authorList>
    </citation>
    <scope>NUCLEOTIDE SEQUENCE [LARGE SCALE GENOMIC DNA]</scope>
    <source>
        <strain evidence="6">ATCC BAA-407 / DSM 14655 / LMG 21543 / TTB310</strain>
    </source>
</reference>
<gene>
    <name evidence="5" type="ordered locus">Rta_21400</name>
</gene>
<name>F5XZ66_RAMTT</name>
<evidence type="ECO:0000313" key="5">
    <source>
        <dbReference type="EMBL" id="AEG93236.1"/>
    </source>
</evidence>
<dbReference type="CDD" id="cd17253">
    <property type="entry name" value="RMtype1_S_Eco933I-TRD2-CR2_like"/>
    <property type="match status" value="1"/>
</dbReference>
<evidence type="ECO:0000256" key="3">
    <source>
        <dbReference type="ARBA" id="ARBA00023125"/>
    </source>
</evidence>
<dbReference type="Pfam" id="PF01420">
    <property type="entry name" value="Methylase_S"/>
    <property type="match status" value="1"/>
</dbReference>